<dbReference type="InterPro" id="IPR011032">
    <property type="entry name" value="GroES-like_sf"/>
</dbReference>
<organism evidence="1 2">
    <name type="scientific">Jimgerdemannia flammicorona</name>
    <dbReference type="NCBI Taxonomy" id="994334"/>
    <lineage>
        <taxon>Eukaryota</taxon>
        <taxon>Fungi</taxon>
        <taxon>Fungi incertae sedis</taxon>
        <taxon>Mucoromycota</taxon>
        <taxon>Mucoromycotina</taxon>
        <taxon>Endogonomycetes</taxon>
        <taxon>Endogonales</taxon>
        <taxon>Endogonaceae</taxon>
        <taxon>Jimgerdemannia</taxon>
    </lineage>
</organism>
<dbReference type="EMBL" id="RBNI01002058">
    <property type="protein sequence ID" value="RUP49681.1"/>
    <property type="molecule type" value="Genomic_DNA"/>
</dbReference>
<evidence type="ECO:0000313" key="1">
    <source>
        <dbReference type="EMBL" id="RUP49681.1"/>
    </source>
</evidence>
<evidence type="ECO:0000313" key="2">
    <source>
        <dbReference type="Proteomes" id="UP000268093"/>
    </source>
</evidence>
<dbReference type="Pfam" id="PF13602">
    <property type="entry name" value="ADH_zinc_N_2"/>
    <property type="match status" value="1"/>
</dbReference>
<dbReference type="Pfam" id="PF08240">
    <property type="entry name" value="ADH_N"/>
    <property type="match status" value="1"/>
</dbReference>
<dbReference type="InterPro" id="IPR051603">
    <property type="entry name" value="Zinc-ADH_QOR/CCCR"/>
</dbReference>
<dbReference type="SMART" id="SM00829">
    <property type="entry name" value="PKS_ER"/>
    <property type="match status" value="1"/>
</dbReference>
<proteinExistence type="predicted"/>
<gene>
    <name evidence="1" type="ORF">BC936DRAFT_141817</name>
</gene>
<dbReference type="Gene3D" id="3.90.180.10">
    <property type="entry name" value="Medium-chain alcohol dehydrogenases, catalytic domain"/>
    <property type="match status" value="1"/>
</dbReference>
<name>A0A433DFQ8_9FUNG</name>
<dbReference type="InterPro" id="IPR036291">
    <property type="entry name" value="NAD(P)-bd_dom_sf"/>
</dbReference>
<accession>A0A433DFQ8</accession>
<dbReference type="Proteomes" id="UP000268093">
    <property type="component" value="Unassembled WGS sequence"/>
</dbReference>
<sequence>MRAVILAHKGNLANLHVEDIPLPKPSNGQVLVKVAAAAINLSDVRNAQGIFAFTTYPRVPGRDFSGTVIEAGEDCLELVGTAVYGTGGVAGFSVNGSHAEFILVNAKAVRPKPRNLSFVQAAAVGVQYLTAYAAIVDVAQLKEGEAVLIIGARGSVGTSALQIANQCGASTIYGTYSSAPLHPSTHPLHTPIDLSAAELPSFTVNVIIDTVGSPSIMTRVIPHLAQFGRYAFISVNNKETGPGHKLSIDGLDFYRRNLRLLGLNSLSYTDVQAAEVLENLTPGFESGILTPPKDIKEVKLDDAKAAYDEIANGGKTKIVLVP</sequence>
<dbReference type="SUPFAM" id="SSF50129">
    <property type="entry name" value="GroES-like"/>
    <property type="match status" value="1"/>
</dbReference>
<dbReference type="AlphaFoldDB" id="A0A433DFQ8"/>
<dbReference type="PANTHER" id="PTHR44154:SF1">
    <property type="entry name" value="QUINONE OXIDOREDUCTASE"/>
    <property type="match status" value="1"/>
</dbReference>
<dbReference type="PANTHER" id="PTHR44154">
    <property type="entry name" value="QUINONE OXIDOREDUCTASE"/>
    <property type="match status" value="1"/>
</dbReference>
<dbReference type="InterPro" id="IPR013154">
    <property type="entry name" value="ADH-like_N"/>
</dbReference>
<keyword evidence="2" id="KW-1185">Reference proteome</keyword>
<comment type="caution">
    <text evidence="1">The sequence shown here is derived from an EMBL/GenBank/DDBJ whole genome shotgun (WGS) entry which is preliminary data.</text>
</comment>
<dbReference type="CDD" id="cd05289">
    <property type="entry name" value="MDR_like_2"/>
    <property type="match status" value="1"/>
</dbReference>
<protein>
    <submittedName>
        <fullName evidence="1">Putative dehydrogenase</fullName>
    </submittedName>
</protein>
<dbReference type="OrthoDB" id="203908at2759"/>
<dbReference type="Gene3D" id="3.40.50.720">
    <property type="entry name" value="NAD(P)-binding Rossmann-like Domain"/>
    <property type="match status" value="1"/>
</dbReference>
<dbReference type="GO" id="GO:0016491">
    <property type="term" value="F:oxidoreductase activity"/>
    <property type="evidence" value="ECO:0007669"/>
    <property type="project" value="InterPro"/>
</dbReference>
<dbReference type="SUPFAM" id="SSF51735">
    <property type="entry name" value="NAD(P)-binding Rossmann-fold domains"/>
    <property type="match status" value="1"/>
</dbReference>
<dbReference type="InterPro" id="IPR020843">
    <property type="entry name" value="ER"/>
</dbReference>
<reference evidence="1 2" key="1">
    <citation type="journal article" date="2018" name="New Phytol.">
        <title>Phylogenomics of Endogonaceae and evolution of mycorrhizas within Mucoromycota.</title>
        <authorList>
            <person name="Chang Y."/>
            <person name="Desiro A."/>
            <person name="Na H."/>
            <person name="Sandor L."/>
            <person name="Lipzen A."/>
            <person name="Clum A."/>
            <person name="Barry K."/>
            <person name="Grigoriev I.V."/>
            <person name="Martin F.M."/>
            <person name="Stajich J.E."/>
            <person name="Smith M.E."/>
            <person name="Bonito G."/>
            <person name="Spatafora J.W."/>
        </authorList>
    </citation>
    <scope>NUCLEOTIDE SEQUENCE [LARGE SCALE GENOMIC DNA]</scope>
    <source>
        <strain evidence="1 2">GMNB39</strain>
    </source>
</reference>